<proteinExistence type="predicted"/>
<reference evidence="1" key="1">
    <citation type="submission" date="2017-05" db="UniProtKB">
        <authorList>
            <consortium name="EnsemblMetazoa"/>
        </authorList>
    </citation>
    <scope>IDENTIFICATION</scope>
</reference>
<dbReference type="EnsemblMetazoa" id="Aqu2.1.29281_001">
    <property type="protein sequence ID" value="Aqu2.1.29281_001"/>
    <property type="gene ID" value="Aqu2.1.29281"/>
</dbReference>
<dbReference type="Pfam" id="PF03564">
    <property type="entry name" value="DUF1759"/>
    <property type="match status" value="1"/>
</dbReference>
<name>A0A1X7UNQ2_AMPQE</name>
<evidence type="ECO:0000313" key="1">
    <source>
        <dbReference type="EnsemblMetazoa" id="Aqu2.1.29281_001"/>
    </source>
</evidence>
<dbReference type="InterPro" id="IPR005312">
    <property type="entry name" value="DUF1759"/>
</dbReference>
<sequence>MSTVDCALSTLPLLPPVRPPFVSPKLPKLTLNSFHGSLVAWTPFQDSFKSAIDDNPSMATIDKFSYCSLYWKVSHPRKVLQALPLLIPTFLLQLTYWRRDLAKRRESLQLIWTY</sequence>
<dbReference type="InParanoid" id="A0A1X7UNQ2"/>
<dbReference type="AlphaFoldDB" id="A0A1X7UNQ2"/>
<organism evidence="1">
    <name type="scientific">Amphimedon queenslandica</name>
    <name type="common">Sponge</name>
    <dbReference type="NCBI Taxonomy" id="400682"/>
    <lineage>
        <taxon>Eukaryota</taxon>
        <taxon>Metazoa</taxon>
        <taxon>Porifera</taxon>
        <taxon>Demospongiae</taxon>
        <taxon>Heteroscleromorpha</taxon>
        <taxon>Haplosclerida</taxon>
        <taxon>Niphatidae</taxon>
        <taxon>Amphimedon</taxon>
    </lineage>
</organism>
<protein>
    <submittedName>
        <fullName evidence="1">Uncharacterized protein</fullName>
    </submittedName>
</protein>
<accession>A0A1X7UNQ2</accession>